<dbReference type="EMBL" id="VCGU01000005">
    <property type="protein sequence ID" value="TRY75284.1"/>
    <property type="molecule type" value="Genomic_DNA"/>
</dbReference>
<evidence type="ECO:0000256" key="1">
    <source>
        <dbReference type="ARBA" id="ARBA00004308"/>
    </source>
</evidence>
<gene>
    <name evidence="9" type="ORF">TCAL_00688</name>
</gene>
<dbReference type="OMA" id="VMHTMWL"/>
<evidence type="ECO:0000256" key="6">
    <source>
        <dbReference type="ARBA" id="ARBA00023329"/>
    </source>
</evidence>
<dbReference type="AlphaFoldDB" id="A0A553PC76"/>
<keyword evidence="5" id="KW-0472">Membrane</keyword>
<protein>
    <recommendedName>
        <fullName evidence="8">Rab-GAP TBC domain-containing protein</fullName>
    </recommendedName>
</protein>
<dbReference type="PANTHER" id="PTHR13530:SF3">
    <property type="entry name" value="TBC1 DOMAIN FAMILY MEMBER 7"/>
    <property type="match status" value="1"/>
</dbReference>
<keyword evidence="3" id="KW-0343">GTPase activation</keyword>
<sequence>MAHPSPKAKVRHDSAVHPAAPDEEGRRAQSSSVSRSESQHKDERNFRSHYLGKVGLLGVDEKKTLELLLNEDPVSISKCAHFAIKCPVPSARRLHLWKVILGITASHQNNADYVWKWRAKPYHDVMRALKVMEKVHTTWPKAKNMAVAYLLFAKCLYFESEKQLSQPRAQHFMAVAETMTKLSEDEIEVFWIAKGLTQQLETLSQETMSELNHSFLTKLGNSSTTSKLFGHLEKIGLIEELPFETWVRRGFAGVLHEAALEKVWDKVIGGSFVILIYLAIQLIETTKTALFGCQTPKEAIRCLTSTSEQTDEIMAQKAVEQWGLDGHQLLPGDGSKHHHHHHHHHHSQSRHPSGSLPSTNTTTRSPHQEGSIHS</sequence>
<dbReference type="GO" id="GO:0005096">
    <property type="term" value="F:GTPase activator activity"/>
    <property type="evidence" value="ECO:0007669"/>
    <property type="project" value="UniProtKB-KW"/>
</dbReference>
<dbReference type="PANTHER" id="PTHR13530">
    <property type="entry name" value="TBC1 DOMAIN FAMILY MEMBER 7"/>
    <property type="match status" value="1"/>
</dbReference>
<evidence type="ECO:0000259" key="8">
    <source>
        <dbReference type="PROSITE" id="PS50086"/>
    </source>
</evidence>
<dbReference type="Gene3D" id="1.10.472.80">
    <property type="entry name" value="Ypt/Rab-GAP domain of gyp1p, domain 3"/>
    <property type="match status" value="1"/>
</dbReference>
<evidence type="ECO:0000256" key="4">
    <source>
        <dbReference type="ARBA" id="ARBA00022490"/>
    </source>
</evidence>
<evidence type="ECO:0000313" key="9">
    <source>
        <dbReference type="EMBL" id="TRY75284.1"/>
    </source>
</evidence>
<dbReference type="PROSITE" id="PS50086">
    <property type="entry name" value="TBC_RABGAP"/>
    <property type="match status" value="1"/>
</dbReference>
<dbReference type="Gene3D" id="1.10.10.750">
    <property type="entry name" value="Ypt/Rab-GAP domain of gyp1p, domain 1"/>
    <property type="match status" value="1"/>
</dbReference>
<evidence type="ECO:0000256" key="2">
    <source>
        <dbReference type="ARBA" id="ARBA00004541"/>
    </source>
</evidence>
<feature type="compositionally biased region" description="Basic residues" evidence="7">
    <location>
        <begin position="336"/>
        <end position="349"/>
    </location>
</feature>
<organism evidence="9 10">
    <name type="scientific">Tigriopus californicus</name>
    <name type="common">Marine copepod</name>
    <dbReference type="NCBI Taxonomy" id="6832"/>
    <lineage>
        <taxon>Eukaryota</taxon>
        <taxon>Metazoa</taxon>
        <taxon>Ecdysozoa</taxon>
        <taxon>Arthropoda</taxon>
        <taxon>Crustacea</taxon>
        <taxon>Multicrustacea</taxon>
        <taxon>Hexanauplia</taxon>
        <taxon>Copepoda</taxon>
        <taxon>Harpacticoida</taxon>
        <taxon>Harpacticidae</taxon>
        <taxon>Tigriopus</taxon>
    </lineage>
</organism>
<dbReference type="InterPro" id="IPR000195">
    <property type="entry name" value="Rab-GAP-TBC_dom"/>
</dbReference>
<reference evidence="9 10" key="1">
    <citation type="journal article" date="2018" name="Nat. Ecol. Evol.">
        <title>Genomic signatures of mitonuclear coevolution across populations of Tigriopus californicus.</title>
        <authorList>
            <person name="Barreto F.S."/>
            <person name="Watson E.T."/>
            <person name="Lima T.G."/>
            <person name="Willett C.S."/>
            <person name="Edmands S."/>
            <person name="Li W."/>
            <person name="Burton R.S."/>
        </authorList>
    </citation>
    <scope>NUCLEOTIDE SEQUENCE [LARGE SCALE GENOMIC DNA]</scope>
    <source>
        <strain evidence="9 10">San Diego</strain>
    </source>
</reference>
<dbReference type="GO" id="GO:0012505">
    <property type="term" value="C:endomembrane system"/>
    <property type="evidence" value="ECO:0007669"/>
    <property type="project" value="UniProtKB-SubCell"/>
</dbReference>
<dbReference type="InterPro" id="IPR039842">
    <property type="entry name" value="TBC1D7"/>
</dbReference>
<feature type="domain" description="Rab-GAP TBC" evidence="8">
    <location>
        <begin position="87"/>
        <end position="271"/>
    </location>
</feature>
<evidence type="ECO:0000256" key="7">
    <source>
        <dbReference type="SAM" id="MobiDB-lite"/>
    </source>
</evidence>
<dbReference type="GO" id="GO:0032007">
    <property type="term" value="P:negative regulation of TOR signaling"/>
    <property type="evidence" value="ECO:0007669"/>
    <property type="project" value="TreeGrafter"/>
</dbReference>
<proteinExistence type="predicted"/>
<dbReference type="Proteomes" id="UP000318571">
    <property type="component" value="Chromosome 2"/>
</dbReference>
<name>A0A553PC76_TIGCA</name>
<feature type="compositionally biased region" description="Basic residues" evidence="7">
    <location>
        <begin position="1"/>
        <end position="10"/>
    </location>
</feature>
<keyword evidence="10" id="KW-1185">Reference proteome</keyword>
<feature type="region of interest" description="Disordered" evidence="7">
    <location>
        <begin position="326"/>
        <end position="374"/>
    </location>
</feature>
<comment type="caution">
    <text evidence="9">The sequence shown here is derived from an EMBL/GenBank/DDBJ whole genome shotgun (WGS) entry which is preliminary data.</text>
</comment>
<evidence type="ECO:0000256" key="3">
    <source>
        <dbReference type="ARBA" id="ARBA00022468"/>
    </source>
</evidence>
<comment type="subcellular location">
    <subcellularLocation>
        <location evidence="2">Cytoplasmic vesicle</location>
    </subcellularLocation>
    <subcellularLocation>
        <location evidence="1">Endomembrane system</location>
    </subcellularLocation>
</comment>
<dbReference type="STRING" id="6832.A0A553PC76"/>
<feature type="region of interest" description="Disordered" evidence="7">
    <location>
        <begin position="1"/>
        <end position="44"/>
    </location>
</feature>
<keyword evidence="6" id="KW-0968">Cytoplasmic vesicle</keyword>
<dbReference type="InterPro" id="IPR043039">
    <property type="entry name" value="TBC1D7_dom2"/>
</dbReference>
<dbReference type="GO" id="GO:0031410">
    <property type="term" value="C:cytoplasmic vesicle"/>
    <property type="evidence" value="ECO:0007669"/>
    <property type="project" value="UniProtKB-SubCell"/>
</dbReference>
<accession>A0A553PC76</accession>
<keyword evidence="4" id="KW-0963">Cytoplasm</keyword>
<evidence type="ECO:0000313" key="10">
    <source>
        <dbReference type="Proteomes" id="UP000318571"/>
    </source>
</evidence>
<dbReference type="Gene3D" id="1.10.8.680">
    <property type="entry name" value="Ypt/Rab-GAP domain of gyp1p, domain 2"/>
    <property type="match status" value="1"/>
</dbReference>
<feature type="compositionally biased region" description="Polar residues" evidence="7">
    <location>
        <begin position="350"/>
        <end position="365"/>
    </location>
</feature>
<evidence type="ECO:0000256" key="5">
    <source>
        <dbReference type="ARBA" id="ARBA00023136"/>
    </source>
</evidence>